<organism evidence="9">
    <name type="scientific">Taenia asiatica</name>
    <name type="common">Asian tapeworm</name>
    <dbReference type="NCBI Taxonomy" id="60517"/>
    <lineage>
        <taxon>Eukaryota</taxon>
        <taxon>Metazoa</taxon>
        <taxon>Spiralia</taxon>
        <taxon>Lophotrochozoa</taxon>
        <taxon>Platyhelminthes</taxon>
        <taxon>Cestoda</taxon>
        <taxon>Eucestoda</taxon>
        <taxon>Cyclophyllidea</taxon>
        <taxon>Taeniidae</taxon>
        <taxon>Taenia</taxon>
    </lineage>
</organism>
<dbReference type="PROSITE" id="PS51374">
    <property type="entry name" value="NDPK_LIKE"/>
    <property type="match status" value="2"/>
</dbReference>
<keyword evidence="4" id="KW-0966">Cell projection</keyword>
<dbReference type="PANTHER" id="PTHR43109">
    <property type="entry name" value="NUCLEOSIDE DIPHOSPHATE KINASE 7"/>
    <property type="match status" value="1"/>
</dbReference>
<dbReference type="CDD" id="cd04412">
    <property type="entry name" value="NDPk7B"/>
    <property type="match status" value="1"/>
</dbReference>
<dbReference type="OrthoDB" id="270127at2759"/>
<dbReference type="InterPro" id="IPR006602">
    <property type="entry name" value="DM10_dom"/>
</dbReference>
<reference evidence="7 8" key="2">
    <citation type="submission" date="2018-11" db="EMBL/GenBank/DDBJ databases">
        <authorList>
            <consortium name="Pathogen Informatics"/>
        </authorList>
    </citation>
    <scope>NUCLEOTIDE SEQUENCE [LARGE SCALE GENOMIC DNA]</scope>
</reference>
<evidence type="ECO:0000313" key="8">
    <source>
        <dbReference type="Proteomes" id="UP000282613"/>
    </source>
</evidence>
<dbReference type="SMART" id="SM00562">
    <property type="entry name" value="NDK"/>
    <property type="match status" value="1"/>
</dbReference>
<evidence type="ECO:0000256" key="2">
    <source>
        <dbReference type="ARBA" id="ARBA00022490"/>
    </source>
</evidence>
<dbReference type="InterPro" id="IPR034907">
    <property type="entry name" value="NDK-like_dom"/>
</dbReference>
<accession>A0A0R3W1K5</accession>
<dbReference type="Gene3D" id="2.30.29.170">
    <property type="match status" value="1"/>
</dbReference>
<comment type="caution">
    <text evidence="5">Lacks conserved residue(s) required for the propagation of feature annotation.</text>
</comment>
<dbReference type="SUPFAM" id="SSF54919">
    <property type="entry name" value="Nucleoside diphosphate kinase, NDK"/>
    <property type="match status" value="2"/>
</dbReference>
<sequence length="378" mass="42306">MDESVVYSFIVEWSRDDSGQVEKYKLNFFPHDNSIEMHDLKRCKLFLRRLRQPEIKLSDLYIGGTVNILSRHLCIVNFADDFTAKALAGNSERCVCIISPSGTCNAGKYIASLEDRGFKIINLKILYLSNMDVRKYFAEFCECKDLDKLTSVLSDGGLIALELMRRDANRILKEIIYGLNARDSDISANNDLFMPAQSPEAAAKLAHILLSTPTSSPNRKLLNIKDCTCAVIKPHAVQSYQVGAIWEAIQSNAFCVVTAQVFRLSKVDAGEFLEVYKGVLAEYPDLISEFTSGPCVALHVTQAGSDQDTSRNPEDPLSVQQRFRELAGPMDPDIARYLRPNTIRAKFGVNLVKNAIHCTDLPEDVSLEVDFFFRILSG</sequence>
<feature type="domain" description="DM10" evidence="6">
    <location>
        <begin position="3"/>
        <end position="91"/>
    </location>
</feature>
<dbReference type="InterPro" id="IPR037993">
    <property type="entry name" value="NDPk7B"/>
</dbReference>
<evidence type="ECO:0000313" key="9">
    <source>
        <dbReference type="WBParaSite" id="TASK_0000362001-mRNA-1"/>
    </source>
</evidence>
<dbReference type="Pfam" id="PF00334">
    <property type="entry name" value="NDK"/>
    <property type="match status" value="2"/>
</dbReference>
<dbReference type="SMART" id="SM00676">
    <property type="entry name" value="DM10"/>
    <property type="match status" value="1"/>
</dbReference>
<comment type="similarity">
    <text evidence="5">Belongs to the NDK family.</text>
</comment>
<keyword evidence="3" id="KW-0206">Cytoskeleton</keyword>
<dbReference type="GO" id="GO:0005879">
    <property type="term" value="C:axonemal microtubule"/>
    <property type="evidence" value="ECO:0007669"/>
    <property type="project" value="TreeGrafter"/>
</dbReference>
<dbReference type="InterPro" id="IPR036850">
    <property type="entry name" value="NDK-like_dom_sf"/>
</dbReference>
<reference evidence="9" key="1">
    <citation type="submission" date="2017-02" db="UniProtKB">
        <authorList>
            <consortium name="WormBaseParasite"/>
        </authorList>
    </citation>
    <scope>IDENTIFICATION</scope>
</reference>
<dbReference type="Proteomes" id="UP000282613">
    <property type="component" value="Unassembled WGS sequence"/>
</dbReference>
<dbReference type="AlphaFoldDB" id="A0A0R3W1K5"/>
<gene>
    <name evidence="7" type="ORF">TASK_LOCUS3621</name>
</gene>
<proteinExistence type="inferred from homology"/>
<dbReference type="PANTHER" id="PTHR43109:SF2">
    <property type="entry name" value="NUCLEOSIDE DIPHOSPHATE KINASE 7"/>
    <property type="match status" value="1"/>
</dbReference>
<keyword evidence="8" id="KW-1185">Reference proteome</keyword>
<dbReference type="EMBL" id="UYRS01018306">
    <property type="protein sequence ID" value="VDK32094.1"/>
    <property type="molecule type" value="Genomic_DNA"/>
</dbReference>
<dbReference type="Gene3D" id="3.30.70.141">
    <property type="entry name" value="Nucleoside diphosphate kinase-like domain"/>
    <property type="match status" value="2"/>
</dbReference>
<comment type="subcellular location">
    <subcellularLocation>
        <location evidence="1">Cytoplasm</location>
        <location evidence="1">Cytoskeleton</location>
        <location evidence="1">Cilium axoneme</location>
    </subcellularLocation>
</comment>
<dbReference type="PROSITE" id="PS51336">
    <property type="entry name" value="DM10"/>
    <property type="match status" value="1"/>
</dbReference>
<evidence type="ECO:0000256" key="3">
    <source>
        <dbReference type="ARBA" id="ARBA00023212"/>
    </source>
</evidence>
<evidence type="ECO:0000256" key="5">
    <source>
        <dbReference type="PROSITE-ProRule" id="PRU00706"/>
    </source>
</evidence>
<evidence type="ECO:0000256" key="4">
    <source>
        <dbReference type="ARBA" id="ARBA00023273"/>
    </source>
</evidence>
<evidence type="ECO:0000313" key="7">
    <source>
        <dbReference type="EMBL" id="VDK32094.1"/>
    </source>
</evidence>
<protein>
    <submittedName>
        <fullName evidence="9">DM10 domain-containing protein</fullName>
    </submittedName>
</protein>
<evidence type="ECO:0000256" key="1">
    <source>
        <dbReference type="ARBA" id="ARBA00004430"/>
    </source>
</evidence>
<dbReference type="WBParaSite" id="TASK_0000362001-mRNA-1">
    <property type="protein sequence ID" value="TASK_0000362001-mRNA-1"/>
    <property type="gene ID" value="TASK_0000362001"/>
</dbReference>
<keyword evidence="2" id="KW-0963">Cytoplasm</keyword>
<name>A0A0R3W1K5_TAEAS</name>
<dbReference type="STRING" id="60517.A0A0R3W1K5"/>
<evidence type="ECO:0000259" key="6">
    <source>
        <dbReference type="PROSITE" id="PS51336"/>
    </source>
</evidence>